<dbReference type="SUPFAM" id="SSF50090">
    <property type="entry name" value="Electron transport accessory proteins"/>
    <property type="match status" value="1"/>
</dbReference>
<keyword evidence="1 6" id="KW-0560">Oxidoreductase</keyword>
<proteinExistence type="inferred from homology"/>
<dbReference type="STRING" id="429701.A0A2G9GU64"/>
<dbReference type="EC" id="1.8.7.2" evidence="6"/>
<dbReference type="OrthoDB" id="1916328at2759"/>
<dbReference type="GO" id="GO:0103012">
    <property type="term" value="F:ferredoxin-thioredoxin reductase activity"/>
    <property type="evidence" value="ECO:0007669"/>
    <property type="project" value="UniProtKB-EC"/>
</dbReference>
<organism evidence="6 7">
    <name type="scientific">Handroanthus impetiginosus</name>
    <dbReference type="NCBI Taxonomy" id="429701"/>
    <lineage>
        <taxon>Eukaryota</taxon>
        <taxon>Viridiplantae</taxon>
        <taxon>Streptophyta</taxon>
        <taxon>Embryophyta</taxon>
        <taxon>Tracheophyta</taxon>
        <taxon>Spermatophyta</taxon>
        <taxon>Magnoliopsida</taxon>
        <taxon>eudicotyledons</taxon>
        <taxon>Gunneridae</taxon>
        <taxon>Pentapetalae</taxon>
        <taxon>asterids</taxon>
        <taxon>lamiids</taxon>
        <taxon>Lamiales</taxon>
        <taxon>Bignoniaceae</taxon>
        <taxon>Crescentiina</taxon>
        <taxon>Tabebuia alliance</taxon>
        <taxon>Handroanthus</taxon>
    </lineage>
</organism>
<comment type="similarity">
    <text evidence="4">Belongs to the ferredoxin thioredoxin reductase alpha subunit family.</text>
</comment>
<evidence type="ECO:0000259" key="5">
    <source>
        <dbReference type="Pfam" id="PF02941"/>
    </source>
</evidence>
<reference evidence="7" key="1">
    <citation type="journal article" date="2018" name="Gigascience">
        <title>Genome assembly of the Pink Ipe (Handroanthus impetiginosus, Bignoniaceae), a highly valued, ecologically keystone Neotropical timber forest tree.</title>
        <authorList>
            <person name="Silva-Junior O.B."/>
            <person name="Grattapaglia D."/>
            <person name="Novaes E."/>
            <person name="Collevatti R.G."/>
        </authorList>
    </citation>
    <scope>NUCLEOTIDE SEQUENCE [LARGE SCALE GENOMIC DNA]</scope>
    <source>
        <strain evidence="7">cv. UFG-1</strain>
    </source>
</reference>
<evidence type="ECO:0000313" key="6">
    <source>
        <dbReference type="EMBL" id="PIN08560.1"/>
    </source>
</evidence>
<dbReference type="GO" id="GO:0015979">
    <property type="term" value="P:photosynthesis"/>
    <property type="evidence" value="ECO:0007669"/>
    <property type="project" value="InterPro"/>
</dbReference>
<dbReference type="InterPro" id="IPR008990">
    <property type="entry name" value="Elect_transpt_acc-like_dom_sf"/>
</dbReference>
<gene>
    <name evidence="6" type="ORF">CDL12_18867</name>
</gene>
<sequence length="160" mass="17967">MTTCPFFSSLSNIPGSKITHSYVGFPNIKSFVRKKPFFSFISIVDNSPSCSCNSITISNSVSLDHDSVSDEELKKAESKFGSRVRVKVPLKVYHAPKLPEFKLTGRVSVLKDYVGLHQGKRISANLPYKVEFVADEVLGRDGKPVKFTAHLREDEFEFFD</sequence>
<dbReference type="InterPro" id="IPR004207">
    <property type="entry name" value="Fd_thioredoxin_Rdtase_alpha"/>
</dbReference>
<dbReference type="PANTHER" id="PTHR46937:SF4">
    <property type="entry name" value="FERREDOXIN-THIOREDOXIN REDUCTASE SUBUNIT A1, CHLOROPLASTIC"/>
    <property type="match status" value="1"/>
</dbReference>
<feature type="domain" description="Ferredoxin thioredoxin reductase alpha chain" evidence="5">
    <location>
        <begin position="81"/>
        <end position="155"/>
    </location>
</feature>
<name>A0A2G9GU64_9LAMI</name>
<protein>
    <submittedName>
        <fullName evidence="6">Ferredoxin:thioredoxin reductase</fullName>
        <ecNumber evidence="6">1.8.7.2</ecNumber>
    </submittedName>
</protein>
<dbReference type="Gene3D" id="2.30.30.50">
    <property type="match status" value="1"/>
</dbReference>
<comment type="subunit">
    <text evidence="2">Heterodimer of subunit A (variable subunit) and subunit B (catalytic subunit). Heterodimeric FTR forms a complex with ferredoxin and thioredoxin.</text>
</comment>
<dbReference type="Pfam" id="PF02941">
    <property type="entry name" value="FeThRed_A"/>
    <property type="match status" value="1"/>
</dbReference>
<evidence type="ECO:0000256" key="1">
    <source>
        <dbReference type="ARBA" id="ARBA00023002"/>
    </source>
</evidence>
<comment type="function">
    <text evidence="3">Variable subunit of the ferredoxin-thioredoxin reductase (FTR), which catalyzes the two-electron reduction of thioredoxins by the electrons provided by reduced ferredoxin.</text>
</comment>
<dbReference type="PANTHER" id="PTHR46937">
    <property type="entry name" value="FERREDOXIN-THIOREDOXIN REDUCTASE, VARIABLE CHAIN"/>
    <property type="match status" value="1"/>
</dbReference>
<dbReference type="EMBL" id="NKXS01003767">
    <property type="protein sequence ID" value="PIN08560.1"/>
    <property type="molecule type" value="Genomic_DNA"/>
</dbReference>
<evidence type="ECO:0000256" key="3">
    <source>
        <dbReference type="ARBA" id="ARBA00034474"/>
    </source>
</evidence>
<keyword evidence="7" id="KW-1185">Reference proteome</keyword>
<evidence type="ECO:0000313" key="7">
    <source>
        <dbReference type="Proteomes" id="UP000231279"/>
    </source>
</evidence>
<evidence type="ECO:0000256" key="2">
    <source>
        <dbReference type="ARBA" id="ARBA00026011"/>
    </source>
</evidence>
<accession>A0A2G9GU64</accession>
<comment type="caution">
    <text evidence="6">The sequence shown here is derived from an EMBL/GenBank/DDBJ whole genome shotgun (WGS) entry which is preliminary data.</text>
</comment>
<dbReference type="InterPro" id="IPR044166">
    <property type="entry name" value="FTRV"/>
</dbReference>
<dbReference type="Proteomes" id="UP000231279">
    <property type="component" value="Unassembled WGS sequence"/>
</dbReference>
<dbReference type="AlphaFoldDB" id="A0A2G9GU64"/>
<evidence type="ECO:0000256" key="4">
    <source>
        <dbReference type="ARBA" id="ARBA00034490"/>
    </source>
</evidence>